<reference evidence="2" key="1">
    <citation type="journal article" date="2014" name="Front. Microbiol.">
        <title>High frequency of phylogenetically diverse reductive dehalogenase-homologous genes in deep subseafloor sedimentary metagenomes.</title>
        <authorList>
            <person name="Kawai M."/>
            <person name="Futagami T."/>
            <person name="Toyoda A."/>
            <person name="Takaki Y."/>
            <person name="Nishi S."/>
            <person name="Hori S."/>
            <person name="Arai W."/>
            <person name="Tsubouchi T."/>
            <person name="Morono Y."/>
            <person name="Uchiyama I."/>
            <person name="Ito T."/>
            <person name="Fujiyama A."/>
            <person name="Inagaki F."/>
            <person name="Takami H."/>
        </authorList>
    </citation>
    <scope>NUCLEOTIDE SEQUENCE</scope>
    <source>
        <strain evidence="2">Expedition CK06-06</strain>
    </source>
</reference>
<dbReference type="AlphaFoldDB" id="X0WQW2"/>
<comment type="caution">
    <text evidence="2">The sequence shown here is derived from an EMBL/GenBank/DDBJ whole genome shotgun (WGS) entry which is preliminary data.</text>
</comment>
<dbReference type="SUPFAM" id="SSF54593">
    <property type="entry name" value="Glyoxalase/Bleomycin resistance protein/Dihydroxybiphenyl dioxygenase"/>
    <property type="match status" value="1"/>
</dbReference>
<organism evidence="2">
    <name type="scientific">marine sediment metagenome</name>
    <dbReference type="NCBI Taxonomy" id="412755"/>
    <lineage>
        <taxon>unclassified sequences</taxon>
        <taxon>metagenomes</taxon>
        <taxon>ecological metagenomes</taxon>
    </lineage>
</organism>
<name>X0WQW2_9ZZZZ</name>
<sequence length="144" mass="15989">MSMHPFTVRDLGEVAIRCRDLATMTAFYSDVVGLEVMEGDYADHIVFLRIADGFAGHTQVVALFTADEDEMGDEEPEVGGDSSLHHLALTVKAEDLAPALAWYRAHGLEPWTDEHRWVGWDSVYVKDPEGNTVELVASVRQRSA</sequence>
<dbReference type="InterPro" id="IPR029068">
    <property type="entry name" value="Glyas_Bleomycin-R_OHBP_Dase"/>
</dbReference>
<protein>
    <recommendedName>
        <fullName evidence="1">VOC domain-containing protein</fullName>
    </recommendedName>
</protein>
<dbReference type="PANTHER" id="PTHR21366">
    <property type="entry name" value="GLYOXALASE FAMILY PROTEIN"/>
    <property type="match status" value="1"/>
</dbReference>
<evidence type="ECO:0000259" key="1">
    <source>
        <dbReference type="PROSITE" id="PS51819"/>
    </source>
</evidence>
<dbReference type="Pfam" id="PF00903">
    <property type="entry name" value="Glyoxalase"/>
    <property type="match status" value="1"/>
</dbReference>
<feature type="domain" description="VOC" evidence="1">
    <location>
        <begin position="10"/>
        <end position="138"/>
    </location>
</feature>
<dbReference type="Gene3D" id="3.10.180.10">
    <property type="entry name" value="2,3-Dihydroxybiphenyl 1,2-Dioxygenase, domain 1"/>
    <property type="match status" value="1"/>
</dbReference>
<feature type="non-terminal residue" evidence="2">
    <location>
        <position position="144"/>
    </location>
</feature>
<dbReference type="InterPro" id="IPR037523">
    <property type="entry name" value="VOC_core"/>
</dbReference>
<dbReference type="InterPro" id="IPR004360">
    <property type="entry name" value="Glyas_Fos-R_dOase_dom"/>
</dbReference>
<dbReference type="EMBL" id="BARS01030924">
    <property type="protein sequence ID" value="GAG26918.1"/>
    <property type="molecule type" value="Genomic_DNA"/>
</dbReference>
<dbReference type="PROSITE" id="PS51819">
    <property type="entry name" value="VOC"/>
    <property type="match status" value="1"/>
</dbReference>
<proteinExistence type="predicted"/>
<gene>
    <name evidence="2" type="ORF">S01H1_48166</name>
</gene>
<dbReference type="InterPro" id="IPR050383">
    <property type="entry name" value="GlyoxalaseI/FosfomycinResist"/>
</dbReference>
<accession>X0WQW2</accession>
<evidence type="ECO:0000313" key="2">
    <source>
        <dbReference type="EMBL" id="GAG26918.1"/>
    </source>
</evidence>
<dbReference type="PANTHER" id="PTHR21366:SF14">
    <property type="entry name" value="GLYOXALASE DOMAIN-CONTAINING PROTEIN 5"/>
    <property type="match status" value="1"/>
</dbReference>